<protein>
    <submittedName>
        <fullName evidence="6">Flagellar hook-length control protein FliK</fullName>
    </submittedName>
</protein>
<dbReference type="EMBL" id="JACCKB010000005">
    <property type="protein sequence ID" value="NYZ65518.1"/>
    <property type="molecule type" value="Genomic_DNA"/>
</dbReference>
<evidence type="ECO:0000259" key="5">
    <source>
        <dbReference type="Pfam" id="PF02120"/>
    </source>
</evidence>
<organism evidence="6 7">
    <name type="scientific">Spartinivicinus marinus</name>
    <dbReference type="NCBI Taxonomy" id="2994442"/>
    <lineage>
        <taxon>Bacteria</taxon>
        <taxon>Pseudomonadati</taxon>
        <taxon>Pseudomonadota</taxon>
        <taxon>Gammaproteobacteria</taxon>
        <taxon>Oceanospirillales</taxon>
        <taxon>Zooshikellaceae</taxon>
        <taxon>Spartinivicinus</taxon>
    </lineage>
</organism>
<reference evidence="6 7" key="1">
    <citation type="submission" date="2020-07" db="EMBL/GenBank/DDBJ databases">
        <title>Endozoicomonas sp. nov., isolated from sediment.</title>
        <authorList>
            <person name="Gu T."/>
        </authorList>
    </citation>
    <scope>NUCLEOTIDE SEQUENCE [LARGE SCALE GENOMIC DNA]</scope>
    <source>
        <strain evidence="6 7">SM1973</strain>
    </source>
</reference>
<keyword evidence="6" id="KW-0966">Cell projection</keyword>
<dbReference type="GO" id="GO:0009424">
    <property type="term" value="C:bacterial-type flagellum hook"/>
    <property type="evidence" value="ECO:0007669"/>
    <property type="project" value="InterPro"/>
</dbReference>
<evidence type="ECO:0000313" key="6">
    <source>
        <dbReference type="EMBL" id="NYZ65518.1"/>
    </source>
</evidence>
<dbReference type="CDD" id="cd17470">
    <property type="entry name" value="T3SS_Flik_C"/>
    <property type="match status" value="1"/>
</dbReference>
<dbReference type="PRINTS" id="PR01007">
    <property type="entry name" value="FLGHOOKFLIK"/>
</dbReference>
<comment type="similarity">
    <text evidence="2">Belongs to the FliK family.</text>
</comment>
<keyword evidence="6" id="KW-0969">Cilium</keyword>
<name>A0A853I476_9GAMM</name>
<proteinExistence type="inferred from homology"/>
<dbReference type="InterPro" id="IPR001635">
    <property type="entry name" value="Flag_hook_Flik"/>
</dbReference>
<gene>
    <name evidence="6" type="ORF">H0A36_05805</name>
</gene>
<dbReference type="PANTHER" id="PTHR37533">
    <property type="entry name" value="FLAGELLAR HOOK-LENGTH CONTROL PROTEIN"/>
    <property type="match status" value="1"/>
</dbReference>
<keyword evidence="3" id="KW-1005">Bacterial flagellum biogenesis</keyword>
<dbReference type="InterPro" id="IPR038610">
    <property type="entry name" value="FliK-like_C_sf"/>
</dbReference>
<feature type="compositionally biased region" description="Basic and acidic residues" evidence="4">
    <location>
        <begin position="28"/>
        <end position="39"/>
    </location>
</feature>
<keyword evidence="6" id="KW-0282">Flagellum</keyword>
<feature type="region of interest" description="Disordered" evidence="4">
    <location>
        <begin position="1"/>
        <end position="85"/>
    </location>
</feature>
<feature type="compositionally biased region" description="Basic and acidic residues" evidence="4">
    <location>
        <begin position="62"/>
        <end position="73"/>
    </location>
</feature>
<dbReference type="AlphaFoldDB" id="A0A853I476"/>
<keyword evidence="7" id="KW-1185">Reference proteome</keyword>
<comment type="function">
    <text evidence="1">Controls the length of the flagellar hook.</text>
</comment>
<evidence type="ECO:0000256" key="2">
    <source>
        <dbReference type="ARBA" id="ARBA00009149"/>
    </source>
</evidence>
<comment type="caution">
    <text evidence="6">The sequence shown here is derived from an EMBL/GenBank/DDBJ whole genome shotgun (WGS) entry which is preliminary data.</text>
</comment>
<dbReference type="PANTHER" id="PTHR37533:SF2">
    <property type="entry name" value="FLAGELLAR HOOK-LENGTH CONTROL PROTEIN"/>
    <property type="match status" value="1"/>
</dbReference>
<dbReference type="InterPro" id="IPR021136">
    <property type="entry name" value="Flagellar_hook_control-like_C"/>
</dbReference>
<dbReference type="InterPro" id="IPR052563">
    <property type="entry name" value="FliK"/>
</dbReference>
<evidence type="ECO:0000256" key="1">
    <source>
        <dbReference type="ARBA" id="ARBA00003944"/>
    </source>
</evidence>
<dbReference type="GO" id="GO:0044780">
    <property type="term" value="P:bacterial-type flagellum assembly"/>
    <property type="evidence" value="ECO:0007669"/>
    <property type="project" value="InterPro"/>
</dbReference>
<evidence type="ECO:0000256" key="4">
    <source>
        <dbReference type="SAM" id="MobiDB-lite"/>
    </source>
</evidence>
<dbReference type="Gene3D" id="3.30.750.140">
    <property type="match status" value="1"/>
</dbReference>
<evidence type="ECO:0000313" key="7">
    <source>
        <dbReference type="Proteomes" id="UP000569732"/>
    </source>
</evidence>
<evidence type="ECO:0000256" key="3">
    <source>
        <dbReference type="ARBA" id="ARBA00022795"/>
    </source>
</evidence>
<accession>A0A853I476</accession>
<dbReference type="Pfam" id="PF02120">
    <property type="entry name" value="Flg_hook"/>
    <property type="match status" value="1"/>
</dbReference>
<feature type="domain" description="Flagellar hook-length control protein-like C-terminal" evidence="5">
    <location>
        <begin position="313"/>
        <end position="392"/>
    </location>
</feature>
<sequence length="434" mass="47523">MNTFLLNIGASELKPATSQQEKAPAVEPRPEIEPADKKPFQQTLDKQRQPVAATKTTTQTTDTDKQTKTKVEAHAPQASQEVEPEHQVAVEATEALEALIAPSMLDEALLLTTEQRNQQESDQAEMDISTLMESTQPSTKPLKTAVGDEQESDQYNDPNMLLAELNPFAALMKQEEAGALQFHWQNLAKAERGSSHQAMPHQLLGETLADVKTQLLDGGENSTGLMSLLNPSKLNNQLGLMSLQAGVEQRIDFPLLNAATHETAQSHLSQFPALQLTGSSINANSAQLAQPSVVASQLPLPMPHPNWGQQFSDRVVWLVQQGVKTAHIQLDPPDLGMVEVRVQVTQDQANVQFTSHHASVRESIEAQLVRLREMFAQQGIDLVNVDVSSQQFAESNRQSGFQADATEEMDEEQDTTTAEANVGEQGVGLVDYFV</sequence>
<dbReference type="Proteomes" id="UP000569732">
    <property type="component" value="Unassembled WGS sequence"/>
</dbReference>
<dbReference type="RefSeq" id="WP_180567543.1">
    <property type="nucleotide sequence ID" value="NZ_JACCKB010000005.1"/>
</dbReference>